<protein>
    <submittedName>
        <fullName evidence="3">Mandelate racemase/muconate lactonizing enzyme family protein</fullName>
    </submittedName>
</protein>
<accession>A0ABV8G7L0</accession>
<evidence type="ECO:0000313" key="4">
    <source>
        <dbReference type="Proteomes" id="UP001595851"/>
    </source>
</evidence>
<dbReference type="Pfam" id="PF13378">
    <property type="entry name" value="MR_MLE_C"/>
    <property type="match status" value="1"/>
</dbReference>
<dbReference type="InterPro" id="IPR013341">
    <property type="entry name" value="Mandelate_racemase_N_dom"/>
</dbReference>
<dbReference type="PANTHER" id="PTHR48080:SF2">
    <property type="entry name" value="D-GALACTONATE DEHYDRATASE"/>
    <property type="match status" value="1"/>
</dbReference>
<evidence type="ECO:0000313" key="3">
    <source>
        <dbReference type="EMBL" id="MFC4008985.1"/>
    </source>
</evidence>
<dbReference type="Gene3D" id="3.30.390.10">
    <property type="entry name" value="Enolase-like, N-terminal domain"/>
    <property type="match status" value="1"/>
</dbReference>
<dbReference type="SUPFAM" id="SSF51604">
    <property type="entry name" value="Enolase C-terminal domain-like"/>
    <property type="match status" value="1"/>
</dbReference>
<dbReference type="InterPro" id="IPR029065">
    <property type="entry name" value="Enolase_C-like"/>
</dbReference>
<dbReference type="Gene3D" id="3.20.20.120">
    <property type="entry name" value="Enolase-like C-terminal domain"/>
    <property type="match status" value="1"/>
</dbReference>
<dbReference type="InterPro" id="IPR036849">
    <property type="entry name" value="Enolase-like_C_sf"/>
</dbReference>
<name>A0ABV8G7L0_9ACTN</name>
<dbReference type="SFLD" id="SFLDS00001">
    <property type="entry name" value="Enolase"/>
    <property type="match status" value="1"/>
</dbReference>
<evidence type="ECO:0000256" key="1">
    <source>
        <dbReference type="ARBA" id="ARBA00023239"/>
    </source>
</evidence>
<feature type="domain" description="Mandelate racemase/muconate lactonizing enzyme C-terminal" evidence="2">
    <location>
        <begin position="132"/>
        <end position="237"/>
    </location>
</feature>
<gene>
    <name evidence="3" type="ORF">ACFOY2_17270</name>
</gene>
<dbReference type="SMART" id="SM00922">
    <property type="entry name" value="MR_MLE"/>
    <property type="match status" value="1"/>
</dbReference>
<dbReference type="RefSeq" id="WP_379529050.1">
    <property type="nucleotide sequence ID" value="NZ_JBHSBI010000008.1"/>
</dbReference>
<dbReference type="SFLD" id="SFLDG00179">
    <property type="entry name" value="mandelate_racemase"/>
    <property type="match status" value="1"/>
</dbReference>
<dbReference type="Proteomes" id="UP001595851">
    <property type="component" value="Unassembled WGS sequence"/>
</dbReference>
<dbReference type="InterPro" id="IPR034593">
    <property type="entry name" value="DgoD-like"/>
</dbReference>
<dbReference type="CDD" id="cd03316">
    <property type="entry name" value="MR_like"/>
    <property type="match status" value="1"/>
</dbReference>
<organism evidence="3 4">
    <name type="scientific">Nonomuraea purpurea</name>
    <dbReference type="NCBI Taxonomy" id="1849276"/>
    <lineage>
        <taxon>Bacteria</taxon>
        <taxon>Bacillati</taxon>
        <taxon>Actinomycetota</taxon>
        <taxon>Actinomycetes</taxon>
        <taxon>Streptosporangiales</taxon>
        <taxon>Streptosporangiaceae</taxon>
        <taxon>Nonomuraea</taxon>
    </lineage>
</organism>
<dbReference type="InterPro" id="IPR013342">
    <property type="entry name" value="Mandelate_racemase_C"/>
</dbReference>
<evidence type="ECO:0000259" key="2">
    <source>
        <dbReference type="SMART" id="SM00922"/>
    </source>
</evidence>
<keyword evidence="1" id="KW-0456">Lyase</keyword>
<sequence>MKITEVATVVVGTPWRELTFVELVTDDGRRGLGEARMLNKTDTLLACIEEMSRRYVIGSDPFDVQRLAWSFSWEEYGRAGEVTQTALATIDMACHDLIGQHLGVPVYQLLGGRFRERTPAYANGWYQGDRDPAVIARMAAEVVARGYRGLKIDPFGAATAELPSAQLRMACDILGAVREAVGPDVELMVEMHGRFTAATAARVARAIEEFDPAWIEEPVPPYDVPGLRQVRAATSIPIATGERVHAVPEFRELLERGVVDIVQADLTHIGGFTGLRKLAGWAESYNVLIAPHNVCGPVGTAANVHLAAATPNHKVLEHFNDFADPWVKDLVQGAPAVDPADGCFALPTAPGLGVRLDHEACARHPRTNAHFNLVRDGWERRDSARAPLNAAAAASSARRS</sequence>
<comment type="caution">
    <text evidence="3">The sequence shown here is derived from an EMBL/GenBank/DDBJ whole genome shotgun (WGS) entry which is preliminary data.</text>
</comment>
<dbReference type="Pfam" id="PF02746">
    <property type="entry name" value="MR_MLE_N"/>
    <property type="match status" value="1"/>
</dbReference>
<dbReference type="PANTHER" id="PTHR48080">
    <property type="entry name" value="D-GALACTONATE DEHYDRATASE-RELATED"/>
    <property type="match status" value="1"/>
</dbReference>
<keyword evidence="4" id="KW-1185">Reference proteome</keyword>
<dbReference type="EMBL" id="JBHSBI010000008">
    <property type="protein sequence ID" value="MFC4008985.1"/>
    <property type="molecule type" value="Genomic_DNA"/>
</dbReference>
<reference evidence="4" key="1">
    <citation type="journal article" date="2019" name="Int. J. Syst. Evol. Microbiol.">
        <title>The Global Catalogue of Microorganisms (GCM) 10K type strain sequencing project: providing services to taxonomists for standard genome sequencing and annotation.</title>
        <authorList>
            <consortium name="The Broad Institute Genomics Platform"/>
            <consortium name="The Broad Institute Genome Sequencing Center for Infectious Disease"/>
            <person name="Wu L."/>
            <person name="Ma J."/>
        </authorList>
    </citation>
    <scope>NUCLEOTIDE SEQUENCE [LARGE SCALE GENOMIC DNA]</scope>
    <source>
        <strain evidence="4">TBRC 1276</strain>
    </source>
</reference>
<dbReference type="SUPFAM" id="SSF54826">
    <property type="entry name" value="Enolase N-terminal domain-like"/>
    <property type="match status" value="1"/>
</dbReference>
<dbReference type="InterPro" id="IPR029017">
    <property type="entry name" value="Enolase-like_N"/>
</dbReference>
<proteinExistence type="predicted"/>